<dbReference type="Pfam" id="PF06122">
    <property type="entry name" value="TraH"/>
    <property type="match status" value="1"/>
</dbReference>
<accession>A0A377F4T7</accession>
<keyword evidence="1" id="KW-0732">Signal</keyword>
<dbReference type="Proteomes" id="UP000254255">
    <property type="component" value="Unassembled WGS sequence"/>
</dbReference>
<proteinExistence type="predicted"/>
<dbReference type="EMBL" id="UGET01000005">
    <property type="protein sequence ID" value="STN25016.1"/>
    <property type="molecule type" value="Genomic_DNA"/>
</dbReference>
<feature type="chain" id="PRO_5016614257" evidence="1">
    <location>
        <begin position="30"/>
        <end position="234"/>
    </location>
</feature>
<reference evidence="2 3" key="1">
    <citation type="submission" date="2018-06" db="EMBL/GenBank/DDBJ databases">
        <authorList>
            <consortium name="Pathogen Informatics"/>
            <person name="Doyle S."/>
        </authorList>
    </citation>
    <scope>NUCLEOTIDE SEQUENCE [LARGE SCALE GENOMIC DNA]</scope>
    <source>
        <strain evidence="2 3">NCTC13148</strain>
    </source>
</reference>
<organism evidence="2 3">
    <name type="scientific">Escherichia coli</name>
    <dbReference type="NCBI Taxonomy" id="562"/>
    <lineage>
        <taxon>Bacteria</taxon>
        <taxon>Pseudomonadati</taxon>
        <taxon>Pseudomonadota</taxon>
        <taxon>Gammaproteobacteria</taxon>
        <taxon>Enterobacterales</taxon>
        <taxon>Enterobacteriaceae</taxon>
        <taxon>Escherichia</taxon>
    </lineage>
</organism>
<protein>
    <submittedName>
        <fullName evidence="2">Putative pilus assembly protein</fullName>
    </submittedName>
</protein>
<gene>
    <name evidence="2" type="ORF">NCTC13148_05413</name>
</gene>
<evidence type="ECO:0000313" key="3">
    <source>
        <dbReference type="Proteomes" id="UP000254255"/>
    </source>
</evidence>
<dbReference type="AlphaFoldDB" id="A0A377F4T7"/>
<evidence type="ECO:0000256" key="1">
    <source>
        <dbReference type="SAM" id="SignalP"/>
    </source>
</evidence>
<sequence length="234" mass="24465">MRADLHVCAKKLLLSLAVCTAMIAPNAVADNAMRNIFNGMMTTTSPASFETATRTGVVGGSFSYRTTNVNTNLVSMSFPKASVGCNGIDVFLGSFSMINGDQLVQVARGIAQGAAIYAFNVAVSAICADCAATINDIQNKLQALNKFAKDSCNATYSFLSETNGPPSQFANAVSSGPASVLGSLNGLLSDFGSSMTKAPETVSAQVKAKDPEGFAENSVETFFICHLWTSIKVL</sequence>
<evidence type="ECO:0000313" key="2">
    <source>
        <dbReference type="EMBL" id="STN25016.1"/>
    </source>
</evidence>
<feature type="signal peptide" evidence="1">
    <location>
        <begin position="1"/>
        <end position="29"/>
    </location>
</feature>
<dbReference type="InterPro" id="IPR010927">
    <property type="entry name" value="T4SS_TraH"/>
</dbReference>
<name>A0A377F4T7_ECOLX</name>